<evidence type="ECO:0000313" key="4">
    <source>
        <dbReference type="Proteomes" id="UP000285793"/>
    </source>
</evidence>
<dbReference type="Proteomes" id="UP000285793">
    <property type="component" value="Unassembled WGS sequence"/>
</dbReference>
<dbReference type="EMBL" id="PQJL01000004">
    <property type="protein sequence ID" value="ROW63499.1"/>
    <property type="molecule type" value="Genomic_DNA"/>
</dbReference>
<gene>
    <name evidence="1" type="ORF">AUM46_05125</name>
    <name evidence="2" type="ORF">C3E80_06140</name>
</gene>
<keyword evidence="3" id="KW-1185">Reference proteome</keyword>
<dbReference type="AlphaFoldDB" id="A0A423Y1Z2"/>
<protein>
    <submittedName>
        <fullName evidence="2">Uncharacterized protein</fullName>
    </submittedName>
</protein>
<sequence>MFLCGNRERRFYSLYVHNLNDGLRRRDFVTQAACRVTQHHHFFTFKSLGCAVLRSVFSMPGRVKAECRSRV</sequence>
<comment type="caution">
    <text evidence="2">The sequence shown here is derived from an EMBL/GenBank/DDBJ whole genome shotgun (WGS) entry which is preliminary data.</text>
</comment>
<name>A0A423Y1Z2_9ENTR</name>
<organism evidence="2 4">
    <name type="scientific">Cronobacter malonaticus</name>
    <dbReference type="NCBI Taxonomy" id="413503"/>
    <lineage>
        <taxon>Bacteria</taxon>
        <taxon>Pseudomonadati</taxon>
        <taxon>Pseudomonadota</taxon>
        <taxon>Gammaproteobacteria</taxon>
        <taxon>Enterobacterales</taxon>
        <taxon>Enterobacteriaceae</taxon>
        <taxon>Cronobacter</taxon>
    </lineage>
</organism>
<reference evidence="1 3" key="1">
    <citation type="submission" date="2016-12" db="EMBL/GenBank/DDBJ databases">
        <title>Analysis of the Molecular Diversity Among Cronobacter Species Isolated from Filth Flies Using a Pan Genomic DNA Microarray.</title>
        <authorList>
            <person name="Pava-Ripoll M."/>
            <person name="Tall B."/>
            <person name="Farber J."/>
            <person name="Fanning S."/>
            <person name="Lehner A."/>
            <person name="Stephan R."/>
            <person name="Pagotto F."/>
            <person name="Iverson C."/>
            <person name="Ziobro G."/>
            <person name="Miller A."/>
            <person name="Pearson R."/>
            <person name="Yan Q."/>
            <person name="Kim M."/>
            <person name="Jeong S."/>
            <person name="Park J."/>
            <person name="Jun S."/>
            <person name="Choi H."/>
            <person name="Chung T."/>
            <person name="Yoo Y."/>
            <person name="Park E."/>
            <person name="Hwang S."/>
            <person name="Lee B."/>
            <person name="Sathyamoorthy V."/>
            <person name="Carter L."/>
            <person name="Mammel M."/>
            <person name="Jackson S."/>
            <person name="Kothary M."/>
            <person name="Patel I."/>
            <person name="Grim C."/>
            <person name="Gopinath G."/>
            <person name="Gangiredla J."/>
            <person name="Chase H."/>
        </authorList>
    </citation>
    <scope>NUCLEOTIDE SEQUENCE [LARGE SCALE GENOMIC DNA]</scope>
    <source>
        <strain evidence="1 3">MOD1-Md25g</strain>
    </source>
</reference>
<evidence type="ECO:0000313" key="1">
    <source>
        <dbReference type="EMBL" id="PUX09107.1"/>
    </source>
</evidence>
<reference evidence="2 4" key="2">
    <citation type="journal article" date="2018" name="Front. Microbiol.">
        <title>An Investigation of an Acute Gastroenteritis Outbreak: Cronobacter sakazakii, a Potential Cause of Food-Borne Illness.</title>
        <authorList>
            <person name="Yong W."/>
            <person name="Guo B."/>
            <person name="Shi X."/>
            <person name="Cheng T."/>
            <person name="Chen M."/>
            <person name="Jiang X."/>
            <person name="Ye Y."/>
            <person name="Wang J."/>
            <person name="Xie G."/>
            <person name="Ding J."/>
        </authorList>
    </citation>
    <scope>NUCLEOTIDE SEQUENCE [LARGE SCALE GENOMIC DNA]</scope>
    <source>
        <strain evidence="2 4">S1</strain>
    </source>
</reference>
<evidence type="ECO:0000313" key="2">
    <source>
        <dbReference type="EMBL" id="ROW63499.1"/>
    </source>
</evidence>
<dbReference type="Proteomes" id="UP000244731">
    <property type="component" value="Unassembled WGS sequence"/>
</dbReference>
<accession>A0A423Y1Z2</accession>
<proteinExistence type="predicted"/>
<dbReference type="EMBL" id="MSAC01000013">
    <property type="protein sequence ID" value="PUX09107.1"/>
    <property type="molecule type" value="Genomic_DNA"/>
</dbReference>
<evidence type="ECO:0000313" key="3">
    <source>
        <dbReference type="Proteomes" id="UP000244731"/>
    </source>
</evidence>